<gene>
    <name evidence="2" type="ORF">WR25_24704</name>
</gene>
<sequence>MKAKKEKKKKTTLLEGTTRAHKTQAAQQRRREGEGDGNGNGERNAQVTAENGGGAYGRQAGSKRWAKKETGGDGCANETLRALFQAAHKTGKDRAGELSLKMVRQAIDQHGHFVERVSRAPTTLPSPLISSLRAKQGERIFKSEAEDELRERWGRMGRIGCCCCCCIAMQQPKERDEQNCIAKANPIVGELKRPRAIRLETYTVNRYSSRFYDLSKMRFERKWERKIRDARTTALPFIAAEGSIDMVCVCYPVREFVNVSAHSRIDEIFSGAAAAEGQGQGRFLACRPYLRMKVEASWAEDAHIDSSSKKEKKDRLVRRKKWVSRGAAAASRGRKKGKGVKEQRKMTNNGEEIR</sequence>
<evidence type="ECO:0000313" key="2">
    <source>
        <dbReference type="EMBL" id="PAV82747.1"/>
    </source>
</evidence>
<keyword evidence="3" id="KW-1185">Reference proteome</keyword>
<proteinExistence type="predicted"/>
<dbReference type="Proteomes" id="UP000218231">
    <property type="component" value="Unassembled WGS sequence"/>
</dbReference>
<evidence type="ECO:0000256" key="1">
    <source>
        <dbReference type="SAM" id="MobiDB-lite"/>
    </source>
</evidence>
<feature type="compositionally biased region" description="Basic and acidic residues" evidence="1">
    <location>
        <begin position="339"/>
        <end position="354"/>
    </location>
</feature>
<protein>
    <submittedName>
        <fullName evidence="2">Uncharacterized protein</fullName>
    </submittedName>
</protein>
<name>A0A2A2L9M2_9BILA</name>
<feature type="region of interest" description="Disordered" evidence="1">
    <location>
        <begin position="1"/>
        <end position="72"/>
    </location>
</feature>
<feature type="compositionally biased region" description="Basic residues" evidence="1">
    <location>
        <begin position="1"/>
        <end position="11"/>
    </location>
</feature>
<dbReference type="EMBL" id="LIAE01007028">
    <property type="protein sequence ID" value="PAV82747.1"/>
    <property type="molecule type" value="Genomic_DNA"/>
</dbReference>
<evidence type="ECO:0000313" key="3">
    <source>
        <dbReference type="Proteomes" id="UP000218231"/>
    </source>
</evidence>
<accession>A0A2A2L9M2</accession>
<comment type="caution">
    <text evidence="2">The sequence shown here is derived from an EMBL/GenBank/DDBJ whole genome shotgun (WGS) entry which is preliminary data.</text>
</comment>
<dbReference type="AlphaFoldDB" id="A0A2A2L9M2"/>
<organism evidence="2 3">
    <name type="scientific">Diploscapter pachys</name>
    <dbReference type="NCBI Taxonomy" id="2018661"/>
    <lineage>
        <taxon>Eukaryota</taxon>
        <taxon>Metazoa</taxon>
        <taxon>Ecdysozoa</taxon>
        <taxon>Nematoda</taxon>
        <taxon>Chromadorea</taxon>
        <taxon>Rhabditida</taxon>
        <taxon>Rhabditina</taxon>
        <taxon>Rhabditomorpha</taxon>
        <taxon>Rhabditoidea</taxon>
        <taxon>Rhabditidae</taxon>
        <taxon>Diploscapter</taxon>
    </lineage>
</organism>
<reference evidence="2 3" key="1">
    <citation type="journal article" date="2017" name="Curr. Biol.">
        <title>Genome architecture and evolution of a unichromosomal asexual nematode.</title>
        <authorList>
            <person name="Fradin H."/>
            <person name="Zegar C."/>
            <person name="Gutwein M."/>
            <person name="Lucas J."/>
            <person name="Kovtun M."/>
            <person name="Corcoran D."/>
            <person name="Baugh L.R."/>
            <person name="Kiontke K."/>
            <person name="Gunsalus K."/>
            <person name="Fitch D.H."/>
            <person name="Piano F."/>
        </authorList>
    </citation>
    <scope>NUCLEOTIDE SEQUENCE [LARGE SCALE GENOMIC DNA]</scope>
    <source>
        <strain evidence="2">PF1309</strain>
    </source>
</reference>
<feature type="region of interest" description="Disordered" evidence="1">
    <location>
        <begin position="308"/>
        <end position="354"/>
    </location>
</feature>